<dbReference type="AlphaFoldDB" id="A0A5A7QSJ9"/>
<proteinExistence type="predicted"/>
<dbReference type="EMBL" id="BKCP01008137">
    <property type="protein sequence ID" value="GER48009.1"/>
    <property type="molecule type" value="Genomic_DNA"/>
</dbReference>
<dbReference type="OrthoDB" id="691673at2759"/>
<gene>
    <name evidence="1" type="ORF">STAS_25179</name>
</gene>
<name>A0A5A7QSJ9_STRAF</name>
<accession>A0A5A7QSJ9</accession>
<protein>
    <submittedName>
        <fullName evidence="1">Metastasis-associated in colon cancer protein 1</fullName>
    </submittedName>
</protein>
<dbReference type="Proteomes" id="UP000325081">
    <property type="component" value="Unassembled WGS sequence"/>
</dbReference>
<reference evidence="2" key="1">
    <citation type="journal article" date="2019" name="Curr. Biol.">
        <title>Genome Sequence of Striga asiatica Provides Insight into the Evolution of Plant Parasitism.</title>
        <authorList>
            <person name="Yoshida S."/>
            <person name="Kim S."/>
            <person name="Wafula E.K."/>
            <person name="Tanskanen J."/>
            <person name="Kim Y.M."/>
            <person name="Honaas L."/>
            <person name="Yang Z."/>
            <person name="Spallek T."/>
            <person name="Conn C.E."/>
            <person name="Ichihashi Y."/>
            <person name="Cheong K."/>
            <person name="Cui S."/>
            <person name="Der J.P."/>
            <person name="Gundlach H."/>
            <person name="Jiao Y."/>
            <person name="Hori C."/>
            <person name="Ishida J.K."/>
            <person name="Kasahara H."/>
            <person name="Kiba T."/>
            <person name="Kim M.S."/>
            <person name="Koo N."/>
            <person name="Laohavisit A."/>
            <person name="Lee Y.H."/>
            <person name="Lumba S."/>
            <person name="McCourt P."/>
            <person name="Mortimer J.C."/>
            <person name="Mutuku J.M."/>
            <person name="Nomura T."/>
            <person name="Sasaki-Sekimoto Y."/>
            <person name="Seto Y."/>
            <person name="Wang Y."/>
            <person name="Wakatake T."/>
            <person name="Sakakibara H."/>
            <person name="Demura T."/>
            <person name="Yamaguchi S."/>
            <person name="Yoneyama K."/>
            <person name="Manabe R.I."/>
            <person name="Nelson D.C."/>
            <person name="Schulman A.H."/>
            <person name="Timko M.P."/>
            <person name="dePamphilis C.W."/>
            <person name="Choi D."/>
            <person name="Shirasu K."/>
        </authorList>
    </citation>
    <scope>NUCLEOTIDE SEQUENCE [LARGE SCALE GENOMIC DNA]</scope>
    <source>
        <strain evidence="2">cv. UVA1</strain>
    </source>
</reference>
<keyword evidence="2" id="KW-1185">Reference proteome</keyword>
<comment type="caution">
    <text evidence="1">The sequence shown here is derived from an EMBL/GenBank/DDBJ whole genome shotgun (WGS) entry which is preliminary data.</text>
</comment>
<evidence type="ECO:0000313" key="1">
    <source>
        <dbReference type="EMBL" id="GER48009.1"/>
    </source>
</evidence>
<sequence length="268" mass="29258">MGFDGLVRRIPRIFWPRFLAWLNVCSRDVMLSVKFSHDLQWTGISSTPVRHLMSLSNLKKGINGTRKAFPWSARQNVSISSAAVAPQVNITCEGSKDKVRPITSAMKSAMACNIHVIFQIKLKNAIGIFDFIVRILPRSIQTNVVGRVIGLGDGGRPRGQAGAAGGAARQQICAGRGARELGEVRRRRGAGGGVGGGRPVPFERAQGITEPRMRPPLPWTTPCRGTMSLMPVRAGLLGDSRRSGLGFRVMRVSGEPGRKKDGRTRRRR</sequence>
<organism evidence="1 2">
    <name type="scientific">Striga asiatica</name>
    <name type="common">Asiatic witchweed</name>
    <name type="synonym">Buchnera asiatica</name>
    <dbReference type="NCBI Taxonomy" id="4170"/>
    <lineage>
        <taxon>Eukaryota</taxon>
        <taxon>Viridiplantae</taxon>
        <taxon>Streptophyta</taxon>
        <taxon>Embryophyta</taxon>
        <taxon>Tracheophyta</taxon>
        <taxon>Spermatophyta</taxon>
        <taxon>Magnoliopsida</taxon>
        <taxon>eudicotyledons</taxon>
        <taxon>Gunneridae</taxon>
        <taxon>Pentapetalae</taxon>
        <taxon>asterids</taxon>
        <taxon>lamiids</taxon>
        <taxon>Lamiales</taxon>
        <taxon>Orobanchaceae</taxon>
        <taxon>Buchnereae</taxon>
        <taxon>Striga</taxon>
    </lineage>
</organism>
<evidence type="ECO:0000313" key="2">
    <source>
        <dbReference type="Proteomes" id="UP000325081"/>
    </source>
</evidence>